<sequence>MRKIKKVFITIGIAVVVLSCTALSNVGLNPSVPNMEYLPNDKDPGSMH</sequence>
<evidence type="ECO:0008006" key="3">
    <source>
        <dbReference type="Google" id="ProtNLM"/>
    </source>
</evidence>
<protein>
    <recommendedName>
        <fullName evidence="3">Lipoprotein</fullName>
    </recommendedName>
</protein>
<organism evidence="1 2">
    <name type="scientific">Anoxybacillus andreesenii</name>
    <dbReference type="NCBI Taxonomy" id="1325932"/>
    <lineage>
        <taxon>Bacteria</taxon>
        <taxon>Bacillati</taxon>
        <taxon>Bacillota</taxon>
        <taxon>Bacilli</taxon>
        <taxon>Bacillales</taxon>
        <taxon>Anoxybacillaceae</taxon>
        <taxon>Anoxybacillus</taxon>
    </lineage>
</organism>
<evidence type="ECO:0000313" key="1">
    <source>
        <dbReference type="EMBL" id="MDQ0155271.1"/>
    </source>
</evidence>
<reference evidence="1 2" key="1">
    <citation type="submission" date="2023-07" db="EMBL/GenBank/DDBJ databases">
        <title>Genomic Encyclopedia of Type Strains, Phase IV (KMG-IV): sequencing the most valuable type-strain genomes for metagenomic binning, comparative biology and taxonomic classification.</title>
        <authorList>
            <person name="Goeker M."/>
        </authorList>
    </citation>
    <scope>NUCLEOTIDE SEQUENCE [LARGE SCALE GENOMIC DNA]</scope>
    <source>
        <strain evidence="1 2">DSM 23948</strain>
    </source>
</reference>
<dbReference type="Proteomes" id="UP001231362">
    <property type="component" value="Unassembled WGS sequence"/>
</dbReference>
<gene>
    <name evidence="1" type="ORF">J2S07_001576</name>
</gene>
<name>A0ABT9V2U7_9BACL</name>
<dbReference type="PROSITE" id="PS51257">
    <property type="entry name" value="PROKAR_LIPOPROTEIN"/>
    <property type="match status" value="1"/>
</dbReference>
<comment type="caution">
    <text evidence="1">The sequence shown here is derived from an EMBL/GenBank/DDBJ whole genome shotgun (WGS) entry which is preliminary data.</text>
</comment>
<evidence type="ECO:0000313" key="2">
    <source>
        <dbReference type="Proteomes" id="UP001231362"/>
    </source>
</evidence>
<proteinExistence type="predicted"/>
<dbReference type="EMBL" id="JAUSTU010000006">
    <property type="protein sequence ID" value="MDQ0155271.1"/>
    <property type="molecule type" value="Genomic_DNA"/>
</dbReference>
<accession>A0ABT9V2U7</accession>
<keyword evidence="2" id="KW-1185">Reference proteome</keyword>